<dbReference type="Gene3D" id="3.30.1330.30">
    <property type="match status" value="1"/>
</dbReference>
<dbReference type="Proteomes" id="UP000003011">
    <property type="component" value="Unassembled WGS sequence"/>
</dbReference>
<evidence type="ECO:0000313" key="2">
    <source>
        <dbReference type="EMBL" id="EHI55807.1"/>
    </source>
</evidence>
<dbReference type="AlphaFoldDB" id="G5GHI2"/>
<dbReference type="InterPro" id="IPR029064">
    <property type="entry name" value="Ribosomal_eL30-like_sf"/>
</dbReference>
<dbReference type="HOGENOM" id="CLU_157804_0_0_9"/>
<organism evidence="2 3">
    <name type="scientific">Johnsonella ignava ATCC 51276</name>
    <dbReference type="NCBI Taxonomy" id="679200"/>
    <lineage>
        <taxon>Bacteria</taxon>
        <taxon>Bacillati</taxon>
        <taxon>Bacillota</taxon>
        <taxon>Clostridia</taxon>
        <taxon>Lachnospirales</taxon>
        <taxon>Lachnospiraceae</taxon>
        <taxon>Johnsonella</taxon>
    </lineage>
</organism>
<keyword evidence="3" id="KW-1185">Reference proteome</keyword>
<reference evidence="2 3" key="1">
    <citation type="submission" date="2011-08" db="EMBL/GenBank/DDBJ databases">
        <title>The Genome Sequence of Johnsonella ignava ATCC 51276.</title>
        <authorList>
            <consortium name="The Broad Institute Genome Sequencing Platform"/>
            <person name="Earl A."/>
            <person name="Ward D."/>
            <person name="Feldgarden M."/>
            <person name="Gevers D."/>
            <person name="Izard J."/>
            <person name="Blanton J.M."/>
            <person name="Baranova O.V."/>
            <person name="Dewhirst F.E."/>
            <person name="Young S.K."/>
            <person name="Zeng Q."/>
            <person name="Gargeya S."/>
            <person name="Fitzgerald M."/>
            <person name="Haas B."/>
            <person name="Abouelleil A."/>
            <person name="Alvarado L."/>
            <person name="Arachchi H.M."/>
            <person name="Berlin A."/>
            <person name="Brown A."/>
            <person name="Chapman S.B."/>
            <person name="Chen Z."/>
            <person name="Dunbar C."/>
            <person name="Freedman E."/>
            <person name="Gearin G."/>
            <person name="Gellesch M."/>
            <person name="Goldberg J."/>
            <person name="Griggs A."/>
            <person name="Gujja S."/>
            <person name="Heiman D."/>
            <person name="Howarth C."/>
            <person name="Larson L."/>
            <person name="Lui A."/>
            <person name="MacDonald P.J.P."/>
            <person name="Montmayeur A."/>
            <person name="Murphy C."/>
            <person name="Neiman D."/>
            <person name="Pearson M."/>
            <person name="Priest M."/>
            <person name="Roberts A."/>
            <person name="Saif S."/>
            <person name="Shea T."/>
            <person name="Shenoy N."/>
            <person name="Sisk P."/>
            <person name="Stolte C."/>
            <person name="Sykes S."/>
            <person name="Wortman J."/>
            <person name="Nusbaum C."/>
            <person name="Birren B."/>
        </authorList>
    </citation>
    <scope>NUCLEOTIDE SEQUENCE [LARGE SCALE GENOMIC DNA]</scope>
    <source>
        <strain evidence="2 3">ATCC 51276</strain>
    </source>
</reference>
<dbReference type="Pfam" id="PF01248">
    <property type="entry name" value="Ribosomal_L7Ae"/>
    <property type="match status" value="1"/>
</dbReference>
<protein>
    <recommendedName>
        <fullName evidence="1">Ribosomal protein eL8/eL30/eS12/Gadd45 domain-containing protein</fullName>
    </recommendedName>
</protein>
<comment type="caution">
    <text evidence="2">The sequence shown here is derived from an EMBL/GenBank/DDBJ whole genome shotgun (WGS) entry which is preliminary data.</text>
</comment>
<dbReference type="eggNOG" id="COG1358">
    <property type="taxonomic scope" value="Bacteria"/>
</dbReference>
<accession>G5GHI2</accession>
<dbReference type="SUPFAM" id="SSF55315">
    <property type="entry name" value="L30e-like"/>
    <property type="match status" value="1"/>
</dbReference>
<proteinExistence type="predicted"/>
<gene>
    <name evidence="2" type="ORF">HMPREF9333_01022</name>
</gene>
<evidence type="ECO:0000313" key="3">
    <source>
        <dbReference type="Proteomes" id="UP000003011"/>
    </source>
</evidence>
<evidence type="ECO:0000259" key="1">
    <source>
        <dbReference type="Pfam" id="PF01248"/>
    </source>
</evidence>
<name>G5GHI2_9FIRM</name>
<feature type="domain" description="Ribosomal protein eL8/eL30/eS12/Gadd45" evidence="1">
    <location>
        <begin position="3"/>
        <end position="88"/>
    </location>
</feature>
<dbReference type="STRING" id="679200.HMPREF9333_01022"/>
<dbReference type="EMBL" id="ACZL01000016">
    <property type="protein sequence ID" value="EHI55807.1"/>
    <property type="molecule type" value="Genomic_DNA"/>
</dbReference>
<sequence>MDKVLSFLGIAMNAGKVSSGGFNTEKLIKSHKAQLVIVSGDASENTKKLFFNKCNFYKVPIKVYSSADNLGKAIGKSPRSSLAISDKNFALNIKKMIEKEEV</sequence>
<dbReference type="InterPro" id="IPR004038">
    <property type="entry name" value="Ribosomal_eL8/eL30/eS12/Gad45"/>
</dbReference>
<dbReference type="RefSeq" id="WP_005540388.1">
    <property type="nucleotide sequence ID" value="NZ_JH378831.1"/>
</dbReference>